<dbReference type="SUPFAM" id="SSF52402">
    <property type="entry name" value="Adenine nucleotide alpha hydrolases-like"/>
    <property type="match status" value="1"/>
</dbReference>
<dbReference type="AlphaFoldDB" id="A0AA43XHT9"/>
<gene>
    <name evidence="3" type="ORF">ISALK_01240</name>
</gene>
<sequence length="144" mass="15835">MKILVGFDGSEGSKKALKMARSLIYTCVVGEITVVHVQRKSPIKYASYEEVLDISDMDQTLKEVFDEAYKESQESIKYLENAKVELKIIKGDNPAQVLADYAEDRAFDLIVVGARGASGLNKWRPGSVSKGIVDNCCTSVLVAK</sequence>
<proteinExistence type="inferred from homology"/>
<protein>
    <submittedName>
        <fullName evidence="3">Universal stress protein</fullName>
    </submittedName>
</protein>
<dbReference type="RefSeq" id="WP_160718416.1">
    <property type="nucleotide sequence ID" value="NZ_SUMG01000001.1"/>
</dbReference>
<dbReference type="PANTHER" id="PTHR46268">
    <property type="entry name" value="STRESS RESPONSE PROTEIN NHAX"/>
    <property type="match status" value="1"/>
</dbReference>
<reference evidence="3 4" key="1">
    <citation type="submission" date="2019-04" db="EMBL/GenBank/DDBJ databases">
        <title>Isachenkonia alkalipeptolytica gen. nov. sp. nov. a new anaerobic, alkiliphilic organothrophic bacterium capable to reduce synthesized ferrihydrite isolated from a soda lake.</title>
        <authorList>
            <person name="Toshchakov S.V."/>
            <person name="Zavarzina D.G."/>
            <person name="Zhilina T.N."/>
            <person name="Kostrikina N.A."/>
            <person name="Kublanov I.V."/>
        </authorList>
    </citation>
    <scope>NUCLEOTIDE SEQUENCE [LARGE SCALE GENOMIC DNA]</scope>
    <source>
        <strain evidence="3 4">Z-1701</strain>
    </source>
</reference>
<dbReference type="Gene3D" id="3.40.50.620">
    <property type="entry name" value="HUPs"/>
    <property type="match status" value="1"/>
</dbReference>
<evidence type="ECO:0000313" key="4">
    <source>
        <dbReference type="Proteomes" id="UP000449710"/>
    </source>
</evidence>
<dbReference type="InterPro" id="IPR014729">
    <property type="entry name" value="Rossmann-like_a/b/a_fold"/>
</dbReference>
<comment type="similarity">
    <text evidence="1">Belongs to the universal stress protein A family.</text>
</comment>
<name>A0AA43XHT9_9CLOT</name>
<evidence type="ECO:0000256" key="1">
    <source>
        <dbReference type="ARBA" id="ARBA00008791"/>
    </source>
</evidence>
<dbReference type="EMBL" id="SUMG01000001">
    <property type="protein sequence ID" value="NBG87115.1"/>
    <property type="molecule type" value="Genomic_DNA"/>
</dbReference>
<dbReference type="PANTHER" id="PTHR46268:SF6">
    <property type="entry name" value="UNIVERSAL STRESS PROTEIN UP12"/>
    <property type="match status" value="1"/>
</dbReference>
<comment type="caution">
    <text evidence="3">The sequence shown here is derived from an EMBL/GenBank/DDBJ whole genome shotgun (WGS) entry which is preliminary data.</text>
</comment>
<evidence type="ECO:0000259" key="2">
    <source>
        <dbReference type="Pfam" id="PF00582"/>
    </source>
</evidence>
<dbReference type="CDD" id="cd00293">
    <property type="entry name" value="USP-like"/>
    <property type="match status" value="1"/>
</dbReference>
<dbReference type="InterPro" id="IPR006016">
    <property type="entry name" value="UspA"/>
</dbReference>
<feature type="domain" description="UspA" evidence="2">
    <location>
        <begin position="2"/>
        <end position="144"/>
    </location>
</feature>
<keyword evidence="4" id="KW-1185">Reference proteome</keyword>
<organism evidence="3 4">
    <name type="scientific">Isachenkonia alkalipeptolytica</name>
    <dbReference type="NCBI Taxonomy" id="2565777"/>
    <lineage>
        <taxon>Bacteria</taxon>
        <taxon>Bacillati</taxon>
        <taxon>Bacillota</taxon>
        <taxon>Clostridia</taxon>
        <taxon>Eubacteriales</taxon>
        <taxon>Clostridiaceae</taxon>
        <taxon>Isachenkonia</taxon>
    </lineage>
</organism>
<dbReference type="Pfam" id="PF00582">
    <property type="entry name" value="Usp"/>
    <property type="match status" value="1"/>
</dbReference>
<accession>A0AA43XHT9</accession>
<evidence type="ECO:0000313" key="3">
    <source>
        <dbReference type="EMBL" id="NBG87115.1"/>
    </source>
</evidence>
<dbReference type="Proteomes" id="UP000449710">
    <property type="component" value="Unassembled WGS sequence"/>
</dbReference>